<feature type="compositionally biased region" description="Low complexity" evidence="1">
    <location>
        <begin position="304"/>
        <end position="315"/>
    </location>
</feature>
<reference evidence="2 3" key="2">
    <citation type="submission" date="2018-06" db="EMBL/GenBank/DDBJ databases">
        <title>Metagenomic assembly of (sub)arctic Cyanobacteria and their associated microbiome from non-axenic cultures.</title>
        <authorList>
            <person name="Baurain D."/>
        </authorList>
    </citation>
    <scope>NUCLEOTIDE SEQUENCE [LARGE SCALE GENOMIC DNA]</scope>
    <source>
        <strain evidence="2">ULC129bin1</strain>
    </source>
</reference>
<dbReference type="Pfam" id="PF13668">
    <property type="entry name" value="Ferritin_2"/>
    <property type="match status" value="1"/>
</dbReference>
<gene>
    <name evidence="2" type="ORF">DCF25_08595</name>
</gene>
<evidence type="ECO:0000313" key="2">
    <source>
        <dbReference type="EMBL" id="PZO19417.1"/>
    </source>
</evidence>
<evidence type="ECO:0000313" key="3">
    <source>
        <dbReference type="Proteomes" id="UP000249354"/>
    </source>
</evidence>
<dbReference type="Proteomes" id="UP000249354">
    <property type="component" value="Unassembled WGS sequence"/>
</dbReference>
<dbReference type="InterPro" id="IPR009078">
    <property type="entry name" value="Ferritin-like_SF"/>
</dbReference>
<feature type="compositionally biased region" description="Pro residues" evidence="1">
    <location>
        <begin position="290"/>
        <end position="303"/>
    </location>
</feature>
<evidence type="ECO:0008006" key="4">
    <source>
        <dbReference type="Google" id="ProtNLM"/>
    </source>
</evidence>
<dbReference type="CDD" id="cd00657">
    <property type="entry name" value="Ferritin_like"/>
    <property type="match status" value="1"/>
</dbReference>
<sequence length="315" mass="33348">MKLRLTINSAHPDQSVLLQLADTFKTVCRYIGQFVGEQRDQVRSLAKGLAIVFPLSMLLLILSPISPAQAQSDVLTPRQVVEYALTLEKLEADFYRRAVVAAQSGGLSGAPQAAKDVIVSYGQDEAQHVADLSAVLPSLGGDPNAITIPKNPNYSVILGRDPFANPTDFLMVGQFVEDLGVAAYKGQVQNLLAAGDAGETVLAAALEIHSVEARHAAGVRFLRQALLGADVNPWISENAGSDEVIYNENRTGSPIPFSSAAFDGYATRSEVLALVGPVLTEAPQTAAPRPTTPPPAASRPMPPSGSSSQSPRALW</sequence>
<accession>A0A2W4UJP4</accession>
<feature type="region of interest" description="Disordered" evidence="1">
    <location>
        <begin position="280"/>
        <end position="315"/>
    </location>
</feature>
<comment type="caution">
    <text evidence="2">The sequence shown here is derived from an EMBL/GenBank/DDBJ whole genome shotgun (WGS) entry which is preliminary data.</text>
</comment>
<dbReference type="AlphaFoldDB" id="A0A2W4UJP4"/>
<name>A0A2W4UJP4_9CYAN</name>
<dbReference type="EMBL" id="QBMC01000044">
    <property type="protein sequence ID" value="PZO19417.1"/>
    <property type="molecule type" value="Genomic_DNA"/>
</dbReference>
<reference evidence="3" key="1">
    <citation type="submission" date="2018-04" db="EMBL/GenBank/DDBJ databases">
        <authorList>
            <person name="Cornet L."/>
        </authorList>
    </citation>
    <scope>NUCLEOTIDE SEQUENCE [LARGE SCALE GENOMIC DNA]</scope>
</reference>
<organism evidence="2 3">
    <name type="scientific">Leptolyngbya foveolarum</name>
    <dbReference type="NCBI Taxonomy" id="47253"/>
    <lineage>
        <taxon>Bacteria</taxon>
        <taxon>Bacillati</taxon>
        <taxon>Cyanobacteriota</taxon>
        <taxon>Cyanophyceae</taxon>
        <taxon>Leptolyngbyales</taxon>
        <taxon>Leptolyngbyaceae</taxon>
        <taxon>Leptolyngbya group</taxon>
        <taxon>Leptolyngbya</taxon>
    </lineage>
</organism>
<dbReference type="SUPFAM" id="SSF47240">
    <property type="entry name" value="Ferritin-like"/>
    <property type="match status" value="1"/>
</dbReference>
<evidence type="ECO:0000256" key="1">
    <source>
        <dbReference type="SAM" id="MobiDB-lite"/>
    </source>
</evidence>
<proteinExistence type="predicted"/>
<protein>
    <recommendedName>
        <fullName evidence="4">Ferritin-like domain-containing protein</fullName>
    </recommendedName>
</protein>